<dbReference type="InterPro" id="IPR002016">
    <property type="entry name" value="Haem_peroxidase"/>
</dbReference>
<protein>
    <recommendedName>
        <fullName evidence="14">Plant heme peroxidase family profile domain-containing protein</fullName>
    </recommendedName>
</protein>
<evidence type="ECO:0000313" key="15">
    <source>
        <dbReference type="EMBL" id="WMV16605.1"/>
    </source>
</evidence>
<organism evidence="15 16">
    <name type="scientific">Solanum verrucosum</name>
    <dbReference type="NCBI Taxonomy" id="315347"/>
    <lineage>
        <taxon>Eukaryota</taxon>
        <taxon>Viridiplantae</taxon>
        <taxon>Streptophyta</taxon>
        <taxon>Embryophyta</taxon>
        <taxon>Tracheophyta</taxon>
        <taxon>Spermatophyta</taxon>
        <taxon>Magnoliopsida</taxon>
        <taxon>eudicotyledons</taxon>
        <taxon>Gunneridae</taxon>
        <taxon>Pentapetalae</taxon>
        <taxon>asterids</taxon>
        <taxon>lamiids</taxon>
        <taxon>Solanales</taxon>
        <taxon>Solanaceae</taxon>
        <taxon>Solanoideae</taxon>
        <taxon>Solaneae</taxon>
        <taxon>Solanum</taxon>
    </lineage>
</organism>
<dbReference type="InterPro" id="IPR044831">
    <property type="entry name" value="Ccp1-like"/>
</dbReference>
<dbReference type="FunFam" id="1.10.420.10:FF:000003">
    <property type="entry name" value="L-ascorbate peroxidase, cytosolic"/>
    <property type="match status" value="1"/>
</dbReference>
<evidence type="ECO:0000256" key="1">
    <source>
        <dbReference type="ARBA" id="ARBA00000189"/>
    </source>
</evidence>
<sequence length="585" mass="64767">MAAPIVDAEYLKEIDKARRDLRALISSKNCAPIMLRLAWHDAGTYDATTRTGGPDGSIRNEVEYKHGANSGLKIAIDLCEEIKARHPKITYADLYQLAGVVAVEVTGGPTIDFVPGRKDSLSSPEEGRLPDAKQGPPHLRGVFYRMGLSDKDIVALSGGHTLGRAHPERSGFEGPWTKEPLKFDNSYFVELLKEDSEDLLKLPTDKALVEDPQFRPYVELYAKDEEAFFRDYAESHKKLSELGFTPPSSCFKLTVKNSTVLAQGAVGVAVAAAVVILSYFYEVNRRIKHYVLLMAPRVDEKYREEINKARIELENLVKSKEFSAPDFLRLAYASQFTIANSHHDDNAGNTTSTDDATKKKTQSPNNNSLKTIAKIKANHPIITYPDLYQLAGIVAVKELGGLDIEFVPGRTESLISPDESCLPDVKQSPAELRDVFRKVEISDPKHIVALYGGLKLATAGAQGTNLKLDNSYFVDLVDKKKDLSPAEKALLDDPEFHNCVQCYATHKEDFFENYEEAYKKLADLGLPYSAFIKSTLEKSVSQVKKVLGAQKAVGVGVAVAAAVVILSFFYVINRRTAKHSPHQFQ</sequence>
<keyword evidence="4" id="KW-0575">Peroxidase</keyword>
<dbReference type="GO" id="GO:0034599">
    <property type="term" value="P:cellular response to oxidative stress"/>
    <property type="evidence" value="ECO:0007669"/>
    <property type="project" value="InterPro"/>
</dbReference>
<keyword evidence="5" id="KW-0349">Heme</keyword>
<evidence type="ECO:0000256" key="11">
    <source>
        <dbReference type="ARBA" id="ARBA00023324"/>
    </source>
</evidence>
<feature type="transmembrane region" description="Helical" evidence="13">
    <location>
        <begin position="552"/>
        <end position="572"/>
    </location>
</feature>
<dbReference type="GO" id="GO:0046872">
    <property type="term" value="F:metal ion binding"/>
    <property type="evidence" value="ECO:0007669"/>
    <property type="project" value="UniProtKB-KW"/>
</dbReference>
<dbReference type="SUPFAM" id="SSF48113">
    <property type="entry name" value="Heme-dependent peroxidases"/>
    <property type="match status" value="2"/>
</dbReference>
<keyword evidence="16" id="KW-1185">Reference proteome</keyword>
<dbReference type="GO" id="GO:0042744">
    <property type="term" value="P:hydrogen peroxide catabolic process"/>
    <property type="evidence" value="ECO:0007669"/>
    <property type="project" value="UniProtKB-KW"/>
</dbReference>
<feature type="compositionally biased region" description="Basic and acidic residues" evidence="12">
    <location>
        <begin position="115"/>
        <end position="131"/>
    </location>
</feature>
<proteinExistence type="inferred from homology"/>
<evidence type="ECO:0000256" key="3">
    <source>
        <dbReference type="ARBA" id="ARBA00006873"/>
    </source>
</evidence>
<feature type="domain" description="Plant heme peroxidase family profile" evidence="14">
    <location>
        <begin position="22"/>
        <end position="266"/>
    </location>
</feature>
<evidence type="ECO:0000256" key="2">
    <source>
        <dbReference type="ARBA" id="ARBA00001970"/>
    </source>
</evidence>
<dbReference type="Pfam" id="PF00141">
    <property type="entry name" value="peroxidase"/>
    <property type="match status" value="2"/>
</dbReference>
<reference evidence="15" key="1">
    <citation type="submission" date="2023-08" db="EMBL/GenBank/DDBJ databases">
        <title>A de novo genome assembly of Solanum verrucosum Schlechtendal, a Mexican diploid species geographically isolated from the other diploid A-genome species in potato relatives.</title>
        <authorList>
            <person name="Hosaka K."/>
        </authorList>
    </citation>
    <scope>NUCLEOTIDE SEQUENCE</scope>
    <source>
        <tissue evidence="15">Young leaves</tissue>
    </source>
</reference>
<evidence type="ECO:0000256" key="5">
    <source>
        <dbReference type="ARBA" id="ARBA00022617"/>
    </source>
</evidence>
<dbReference type="PROSITE" id="PS00436">
    <property type="entry name" value="PEROXIDASE_2"/>
    <property type="match status" value="1"/>
</dbReference>
<dbReference type="Gene3D" id="1.10.520.10">
    <property type="match status" value="2"/>
</dbReference>
<evidence type="ECO:0000256" key="10">
    <source>
        <dbReference type="ARBA" id="ARBA00023004"/>
    </source>
</evidence>
<keyword evidence="6" id="KW-0479">Metal-binding</keyword>
<accession>A0AAF0Q886</accession>
<dbReference type="Gene3D" id="1.10.420.10">
    <property type="entry name" value="Peroxidase, domain 2"/>
    <property type="match status" value="2"/>
</dbReference>
<dbReference type="InterPro" id="IPR019793">
    <property type="entry name" value="Peroxidases_heam-ligand_BS"/>
</dbReference>
<gene>
    <name evidence="15" type="ORF">MTR67_009990</name>
</gene>
<dbReference type="PANTHER" id="PTHR31356">
    <property type="entry name" value="THYLAKOID LUMENAL 29 KDA PROTEIN, CHLOROPLASTIC-RELATED"/>
    <property type="match status" value="1"/>
</dbReference>
<dbReference type="PROSITE" id="PS50873">
    <property type="entry name" value="PEROXIDASE_4"/>
    <property type="match status" value="1"/>
</dbReference>
<keyword evidence="13" id="KW-0472">Membrane</keyword>
<feature type="region of interest" description="Disordered" evidence="12">
    <location>
        <begin position="114"/>
        <end position="135"/>
    </location>
</feature>
<dbReference type="PANTHER" id="PTHR31356:SF38">
    <property type="entry name" value="L-ASCORBATE PEROXIDASE 5, PEROXISOMAL"/>
    <property type="match status" value="1"/>
</dbReference>
<evidence type="ECO:0000256" key="9">
    <source>
        <dbReference type="ARBA" id="ARBA00023002"/>
    </source>
</evidence>
<evidence type="ECO:0000256" key="12">
    <source>
        <dbReference type="SAM" id="MobiDB-lite"/>
    </source>
</evidence>
<evidence type="ECO:0000256" key="8">
    <source>
        <dbReference type="ARBA" id="ARBA00022958"/>
    </source>
</evidence>
<dbReference type="GO" id="GO:0000302">
    <property type="term" value="P:response to reactive oxygen species"/>
    <property type="evidence" value="ECO:0007669"/>
    <property type="project" value="TreeGrafter"/>
</dbReference>
<feature type="transmembrane region" description="Helical" evidence="13">
    <location>
        <begin position="260"/>
        <end position="281"/>
    </location>
</feature>
<keyword evidence="10" id="KW-0408">Iron</keyword>
<comment type="cofactor">
    <cofactor evidence="2">
        <name>heme b</name>
        <dbReference type="ChEBI" id="CHEBI:60344"/>
    </cofactor>
</comment>
<dbReference type="PRINTS" id="PR00459">
    <property type="entry name" value="ASPEROXIDASE"/>
</dbReference>
<dbReference type="InterPro" id="IPR002207">
    <property type="entry name" value="Peroxidase_I"/>
</dbReference>
<evidence type="ECO:0000313" key="16">
    <source>
        <dbReference type="Proteomes" id="UP001234989"/>
    </source>
</evidence>
<evidence type="ECO:0000256" key="7">
    <source>
        <dbReference type="ARBA" id="ARBA00022837"/>
    </source>
</evidence>
<keyword evidence="9" id="KW-0560">Oxidoreductase</keyword>
<dbReference type="AlphaFoldDB" id="A0AAF0Q886"/>
<dbReference type="CDD" id="cd00691">
    <property type="entry name" value="ascorbate_peroxidase"/>
    <property type="match status" value="1"/>
</dbReference>
<dbReference type="InterPro" id="IPR010255">
    <property type="entry name" value="Haem_peroxidase_sf"/>
</dbReference>
<feature type="region of interest" description="Disordered" evidence="12">
    <location>
        <begin position="342"/>
        <end position="367"/>
    </location>
</feature>
<evidence type="ECO:0000256" key="13">
    <source>
        <dbReference type="SAM" id="Phobius"/>
    </source>
</evidence>
<keyword evidence="13" id="KW-1133">Transmembrane helix</keyword>
<evidence type="ECO:0000259" key="14">
    <source>
        <dbReference type="PROSITE" id="PS50873"/>
    </source>
</evidence>
<dbReference type="InterPro" id="IPR019794">
    <property type="entry name" value="Peroxidases_AS"/>
</dbReference>
<dbReference type="GO" id="GO:0140825">
    <property type="term" value="F:lactoperoxidase activity"/>
    <property type="evidence" value="ECO:0007669"/>
    <property type="project" value="UniProtKB-EC"/>
</dbReference>
<dbReference type="PRINTS" id="PR00458">
    <property type="entry name" value="PEROXIDASE"/>
</dbReference>
<keyword evidence="11" id="KW-0376">Hydrogen peroxide</keyword>
<name>A0AAF0Q886_SOLVR</name>
<dbReference type="GO" id="GO:0009507">
    <property type="term" value="C:chloroplast"/>
    <property type="evidence" value="ECO:0007669"/>
    <property type="project" value="TreeGrafter"/>
</dbReference>
<dbReference type="PROSITE" id="PS00435">
    <property type="entry name" value="PEROXIDASE_1"/>
    <property type="match status" value="1"/>
</dbReference>
<dbReference type="Proteomes" id="UP001234989">
    <property type="component" value="Chromosome 2"/>
</dbReference>
<dbReference type="FunFam" id="1.10.520.10:FF:000003">
    <property type="entry name" value="Cytosolic ascorbate peroxidase"/>
    <property type="match status" value="1"/>
</dbReference>
<dbReference type="EMBL" id="CP133613">
    <property type="protein sequence ID" value="WMV16605.1"/>
    <property type="molecule type" value="Genomic_DNA"/>
</dbReference>
<comment type="catalytic activity">
    <reaction evidence="1">
        <text>2 a phenolic donor + H2O2 = 2 a phenolic radical donor + 2 H2O</text>
        <dbReference type="Rhea" id="RHEA:56136"/>
        <dbReference type="ChEBI" id="CHEBI:15377"/>
        <dbReference type="ChEBI" id="CHEBI:16240"/>
        <dbReference type="ChEBI" id="CHEBI:139520"/>
        <dbReference type="ChEBI" id="CHEBI:139521"/>
        <dbReference type="EC" id="1.11.1.7"/>
    </reaction>
</comment>
<keyword evidence="13" id="KW-0812">Transmembrane</keyword>
<evidence type="ECO:0000256" key="6">
    <source>
        <dbReference type="ARBA" id="ARBA00022723"/>
    </source>
</evidence>
<comment type="similarity">
    <text evidence="3">Belongs to the peroxidase family. Ascorbate peroxidase subfamily.</text>
</comment>
<evidence type="ECO:0000256" key="4">
    <source>
        <dbReference type="ARBA" id="ARBA00022559"/>
    </source>
</evidence>
<dbReference type="GO" id="GO:0020037">
    <property type="term" value="F:heme binding"/>
    <property type="evidence" value="ECO:0007669"/>
    <property type="project" value="InterPro"/>
</dbReference>
<keyword evidence="8" id="KW-0630">Potassium</keyword>
<keyword evidence="7" id="KW-0106">Calcium</keyword>